<organism evidence="1 2">
    <name type="scientific">Melastoma candidum</name>
    <dbReference type="NCBI Taxonomy" id="119954"/>
    <lineage>
        <taxon>Eukaryota</taxon>
        <taxon>Viridiplantae</taxon>
        <taxon>Streptophyta</taxon>
        <taxon>Embryophyta</taxon>
        <taxon>Tracheophyta</taxon>
        <taxon>Spermatophyta</taxon>
        <taxon>Magnoliopsida</taxon>
        <taxon>eudicotyledons</taxon>
        <taxon>Gunneridae</taxon>
        <taxon>Pentapetalae</taxon>
        <taxon>rosids</taxon>
        <taxon>malvids</taxon>
        <taxon>Myrtales</taxon>
        <taxon>Melastomataceae</taxon>
        <taxon>Melastomatoideae</taxon>
        <taxon>Melastomateae</taxon>
        <taxon>Melastoma</taxon>
    </lineage>
</organism>
<reference evidence="2" key="1">
    <citation type="journal article" date="2023" name="Front. Plant Sci.">
        <title>Chromosomal-level genome assembly of Melastoma candidum provides insights into trichome evolution.</title>
        <authorList>
            <person name="Zhong Y."/>
            <person name="Wu W."/>
            <person name="Sun C."/>
            <person name="Zou P."/>
            <person name="Liu Y."/>
            <person name="Dai S."/>
            <person name="Zhou R."/>
        </authorList>
    </citation>
    <scope>NUCLEOTIDE SEQUENCE [LARGE SCALE GENOMIC DNA]</scope>
</reference>
<evidence type="ECO:0000313" key="2">
    <source>
        <dbReference type="Proteomes" id="UP001057402"/>
    </source>
</evidence>
<protein>
    <submittedName>
        <fullName evidence="1">Uncharacterized protein</fullName>
    </submittedName>
</protein>
<keyword evidence="2" id="KW-1185">Reference proteome</keyword>
<name>A0ACB9RM76_9MYRT</name>
<dbReference type="Proteomes" id="UP001057402">
    <property type="component" value="Chromosome 3"/>
</dbReference>
<comment type="caution">
    <text evidence="1">The sequence shown here is derived from an EMBL/GenBank/DDBJ whole genome shotgun (WGS) entry which is preliminary data.</text>
</comment>
<accession>A0ACB9RM76</accession>
<dbReference type="EMBL" id="CM042882">
    <property type="protein sequence ID" value="KAI4379568.1"/>
    <property type="molecule type" value="Genomic_DNA"/>
</dbReference>
<evidence type="ECO:0000313" key="1">
    <source>
        <dbReference type="EMBL" id="KAI4379568.1"/>
    </source>
</evidence>
<gene>
    <name evidence="1" type="ORF">MLD38_005848</name>
</gene>
<sequence length="334" mass="36309">MATLRAFFWILVACFLAIEAQAKPIGVSYGRVADNLPSPTEVIAMYKKYNIGKLRLYQPDADVLNALKCSGIEVIVGTLNADLASLAEGIGPAQDWVDANLKPYYPEVNIKYLVAGNEVVPGDLAGYVAQAIGNLQRVLLSYNMNILVTTAVPLNILGSSYPPSSGAFSDSTKANMVSILQVLNNNQAPLVIHPYPYFAYAADPVHIKLDYAQFASPSPVVTDGTLKYQNMFDAMVDAFYAAMEREGFSNLGVIVGETGWPNAGNGEITTPQLAQTYNKNFVNKILAGIGTPKRPHCPLDGYIFAMFNENQKAAGVEQHWGLFNPDQTPVYPLF</sequence>
<proteinExistence type="predicted"/>